<protein>
    <submittedName>
        <fullName evidence="1">Uncharacterized protein</fullName>
    </submittedName>
</protein>
<reference evidence="1" key="1">
    <citation type="journal article" date="2020" name="Stud. Mycol.">
        <title>101 Dothideomycetes genomes: a test case for predicting lifestyles and emergence of pathogens.</title>
        <authorList>
            <person name="Haridas S."/>
            <person name="Albert R."/>
            <person name="Binder M."/>
            <person name="Bloem J."/>
            <person name="Labutti K."/>
            <person name="Salamov A."/>
            <person name="Andreopoulos B."/>
            <person name="Baker S."/>
            <person name="Barry K."/>
            <person name="Bills G."/>
            <person name="Bluhm B."/>
            <person name="Cannon C."/>
            <person name="Castanera R."/>
            <person name="Culley D."/>
            <person name="Daum C."/>
            <person name="Ezra D."/>
            <person name="Gonzalez J."/>
            <person name="Henrissat B."/>
            <person name="Kuo A."/>
            <person name="Liang C."/>
            <person name="Lipzen A."/>
            <person name="Lutzoni F."/>
            <person name="Magnuson J."/>
            <person name="Mondo S."/>
            <person name="Nolan M."/>
            <person name="Ohm R."/>
            <person name="Pangilinan J."/>
            <person name="Park H.-J."/>
            <person name="Ramirez L."/>
            <person name="Alfaro M."/>
            <person name="Sun H."/>
            <person name="Tritt A."/>
            <person name="Yoshinaga Y."/>
            <person name="Zwiers L.-H."/>
            <person name="Turgeon B."/>
            <person name="Goodwin S."/>
            <person name="Spatafora J."/>
            <person name="Crous P."/>
            <person name="Grigoriev I."/>
        </authorList>
    </citation>
    <scope>NUCLEOTIDE SEQUENCE</scope>
    <source>
        <strain evidence="1">CBS 525.71</strain>
    </source>
</reference>
<organism evidence="1 2">
    <name type="scientific">Macroventuria anomochaeta</name>
    <dbReference type="NCBI Taxonomy" id="301207"/>
    <lineage>
        <taxon>Eukaryota</taxon>
        <taxon>Fungi</taxon>
        <taxon>Dikarya</taxon>
        <taxon>Ascomycota</taxon>
        <taxon>Pezizomycotina</taxon>
        <taxon>Dothideomycetes</taxon>
        <taxon>Pleosporomycetidae</taxon>
        <taxon>Pleosporales</taxon>
        <taxon>Pleosporineae</taxon>
        <taxon>Didymellaceae</taxon>
        <taxon>Macroventuria</taxon>
    </lineage>
</organism>
<name>A0ACB6RJS9_9PLEO</name>
<evidence type="ECO:0000313" key="1">
    <source>
        <dbReference type="EMBL" id="KAF2622083.1"/>
    </source>
</evidence>
<accession>A0ACB6RJS9</accession>
<keyword evidence="2" id="KW-1185">Reference proteome</keyword>
<proteinExistence type="predicted"/>
<sequence length="74" mass="8190">MAMDSKFLEDTNTYSPSTGQEETIGWQDAFVELRYAHGEGRLAPGIGFMDICLPDWFSSILTYAGPNQSLIGIK</sequence>
<dbReference type="Proteomes" id="UP000799754">
    <property type="component" value="Unassembled WGS sequence"/>
</dbReference>
<gene>
    <name evidence="1" type="ORF">BU25DRAFT_463215</name>
</gene>
<evidence type="ECO:0000313" key="2">
    <source>
        <dbReference type="Proteomes" id="UP000799754"/>
    </source>
</evidence>
<dbReference type="EMBL" id="MU006748">
    <property type="protein sequence ID" value="KAF2622083.1"/>
    <property type="molecule type" value="Genomic_DNA"/>
</dbReference>
<comment type="caution">
    <text evidence="1">The sequence shown here is derived from an EMBL/GenBank/DDBJ whole genome shotgun (WGS) entry which is preliminary data.</text>
</comment>